<evidence type="ECO:0000256" key="7">
    <source>
        <dbReference type="SAM" id="MobiDB-lite"/>
    </source>
</evidence>
<evidence type="ECO:0000313" key="9">
    <source>
        <dbReference type="EMBL" id="TFF12433.1"/>
    </source>
</evidence>
<evidence type="ECO:0000256" key="2">
    <source>
        <dbReference type="ARBA" id="ARBA00011963"/>
    </source>
</evidence>
<evidence type="ECO:0000256" key="3">
    <source>
        <dbReference type="ARBA" id="ARBA00022741"/>
    </source>
</evidence>
<feature type="compositionally biased region" description="Basic and acidic residues" evidence="7">
    <location>
        <begin position="22"/>
        <end position="32"/>
    </location>
</feature>
<comment type="catalytic activity">
    <reaction evidence="6">
        <text>UDP-N-acetyl-alpha-D-glucosamine + ATP = UDP-N-acetyl-alpha-D-glucosamine 3'-phosphate + ADP + H(+)</text>
        <dbReference type="Rhea" id="RHEA:32671"/>
        <dbReference type="ChEBI" id="CHEBI:15378"/>
        <dbReference type="ChEBI" id="CHEBI:30616"/>
        <dbReference type="ChEBI" id="CHEBI:57705"/>
        <dbReference type="ChEBI" id="CHEBI:64353"/>
        <dbReference type="ChEBI" id="CHEBI:456216"/>
        <dbReference type="EC" id="2.7.1.176"/>
    </reaction>
</comment>
<dbReference type="Pfam" id="PF06414">
    <property type="entry name" value="Zeta_toxin"/>
    <property type="match status" value="1"/>
</dbReference>
<evidence type="ECO:0000313" key="10">
    <source>
        <dbReference type="Proteomes" id="UP000298003"/>
    </source>
</evidence>
<protein>
    <recommendedName>
        <fullName evidence="5">UDP-N-acetylglucosamine kinase</fullName>
        <ecNumber evidence="2">2.7.1.176</ecNumber>
    </recommendedName>
    <alternativeName>
        <fullName evidence="5">UDP-N-acetylglucosamine kinase</fullName>
    </alternativeName>
</protein>
<feature type="compositionally biased region" description="Basic residues" evidence="7">
    <location>
        <begin position="33"/>
        <end position="42"/>
    </location>
</feature>
<dbReference type="InterPro" id="IPR010488">
    <property type="entry name" value="Zeta_toxin_domain"/>
</dbReference>
<dbReference type="GO" id="GO:0016301">
    <property type="term" value="F:kinase activity"/>
    <property type="evidence" value="ECO:0007669"/>
    <property type="project" value="InterPro"/>
</dbReference>
<feature type="compositionally biased region" description="Low complexity" evidence="7">
    <location>
        <begin position="274"/>
        <end position="286"/>
    </location>
</feature>
<sequence>MVLHPRDAHPDARGAAPADPRPLPRHDGDRGRARQARHRPRWAARAGKSRLLGELIGEPGTEGRRRWLEVDPDEIKTQLLDAAAADGSYETFIKPPAVREFEAQGERFFPLDFAALVHEESSALAKVVREEAIRAGANVVIDSVLSKPDAAVELGHQLERAGYRVDVVDVEVPFDVSAARIAQRWRHDYTLALQGDPEHRHGGRWVPEDYARSVYAGEGPRAMSQESAIRLAQCSNITSFRRYWTPASDRPRVTEVDQVRGLNGGLVDRRAADAARSARASFPAAPQVRQTHRGRRPGRTGPER</sequence>
<feature type="domain" description="Zeta toxin" evidence="8">
    <location>
        <begin position="110"/>
        <end position="215"/>
    </location>
</feature>
<evidence type="ECO:0000256" key="6">
    <source>
        <dbReference type="ARBA" id="ARBA00048178"/>
    </source>
</evidence>
<dbReference type="Proteomes" id="UP000298003">
    <property type="component" value="Unassembled WGS sequence"/>
</dbReference>
<proteinExistence type="inferred from homology"/>
<evidence type="ECO:0000256" key="4">
    <source>
        <dbReference type="ARBA" id="ARBA00022840"/>
    </source>
</evidence>
<dbReference type="Gene3D" id="3.40.50.300">
    <property type="entry name" value="P-loop containing nucleotide triphosphate hydrolases"/>
    <property type="match status" value="1"/>
</dbReference>
<feature type="region of interest" description="Disordered" evidence="7">
    <location>
        <begin position="1"/>
        <end position="43"/>
    </location>
</feature>
<dbReference type="AlphaFoldDB" id="A0A4Y8R3W6"/>
<feature type="region of interest" description="Disordered" evidence="7">
    <location>
        <begin position="270"/>
        <end position="304"/>
    </location>
</feature>
<dbReference type="EMBL" id="SOZH01000004">
    <property type="protein sequence ID" value="TFF12433.1"/>
    <property type="molecule type" value="Genomic_DNA"/>
</dbReference>
<accession>A0A4Y8R3W6</accession>
<gene>
    <name evidence="9" type="ORF">E1O70_05950</name>
</gene>
<dbReference type="InterPro" id="IPR027417">
    <property type="entry name" value="P-loop_NTPase"/>
</dbReference>
<evidence type="ECO:0000256" key="1">
    <source>
        <dbReference type="ARBA" id="ARBA00009104"/>
    </source>
</evidence>
<keyword evidence="3" id="KW-0547">Nucleotide-binding</keyword>
<evidence type="ECO:0000256" key="5">
    <source>
        <dbReference type="ARBA" id="ARBA00032897"/>
    </source>
</evidence>
<keyword evidence="4" id="KW-0067">ATP-binding</keyword>
<comment type="similarity">
    <text evidence="1">Belongs to the zeta toxin family.</text>
</comment>
<name>A0A4Y8R3W6_9MICO</name>
<keyword evidence="10" id="KW-1185">Reference proteome</keyword>
<reference evidence="9 10" key="1">
    <citation type="submission" date="2019-03" db="EMBL/GenBank/DDBJ databases">
        <title>Cellulosimicrobium funkei JCM14302 Assembly.</title>
        <authorList>
            <person name="Dou T."/>
        </authorList>
    </citation>
    <scope>NUCLEOTIDE SEQUENCE [LARGE SCALE GENOMIC DNA]</scope>
    <source>
        <strain evidence="9 10">JCM 14302</strain>
    </source>
</reference>
<comment type="caution">
    <text evidence="9">The sequence shown here is derived from an EMBL/GenBank/DDBJ whole genome shotgun (WGS) entry which is preliminary data.</text>
</comment>
<dbReference type="GO" id="GO:0005524">
    <property type="term" value="F:ATP binding"/>
    <property type="evidence" value="ECO:0007669"/>
    <property type="project" value="UniProtKB-KW"/>
</dbReference>
<feature type="compositionally biased region" description="Basic and acidic residues" evidence="7">
    <location>
        <begin position="1"/>
        <end position="12"/>
    </location>
</feature>
<organism evidence="9 10">
    <name type="scientific">Cellulosimicrobium funkei</name>
    <dbReference type="NCBI Taxonomy" id="264251"/>
    <lineage>
        <taxon>Bacteria</taxon>
        <taxon>Bacillati</taxon>
        <taxon>Actinomycetota</taxon>
        <taxon>Actinomycetes</taxon>
        <taxon>Micrococcales</taxon>
        <taxon>Promicromonosporaceae</taxon>
        <taxon>Cellulosimicrobium</taxon>
    </lineage>
</organism>
<evidence type="ECO:0000259" key="8">
    <source>
        <dbReference type="Pfam" id="PF06414"/>
    </source>
</evidence>
<dbReference type="EC" id="2.7.1.176" evidence="2"/>